<feature type="non-terminal residue" evidence="2">
    <location>
        <position position="103"/>
    </location>
</feature>
<feature type="non-terminal residue" evidence="2">
    <location>
        <position position="1"/>
    </location>
</feature>
<proteinExistence type="predicted"/>
<organism evidence="2 3">
    <name type="scientific">Gigaspora margarita</name>
    <dbReference type="NCBI Taxonomy" id="4874"/>
    <lineage>
        <taxon>Eukaryota</taxon>
        <taxon>Fungi</taxon>
        <taxon>Fungi incertae sedis</taxon>
        <taxon>Mucoromycota</taxon>
        <taxon>Glomeromycotina</taxon>
        <taxon>Glomeromycetes</taxon>
        <taxon>Diversisporales</taxon>
        <taxon>Gigasporaceae</taxon>
        <taxon>Gigaspora</taxon>
    </lineage>
</organism>
<feature type="compositionally biased region" description="Basic and acidic residues" evidence="1">
    <location>
        <begin position="15"/>
        <end position="52"/>
    </location>
</feature>
<comment type="caution">
    <text evidence="2">The sequence shown here is derived from an EMBL/GenBank/DDBJ whole genome shotgun (WGS) entry which is preliminary data.</text>
</comment>
<keyword evidence="3" id="KW-1185">Reference proteome</keyword>
<sequence length="103" mass="12169">KLLRLENEDFENDVETNKVDQNKRPYHQHQELISERSESEEKEKMKKVNLESPDKEAMEENFTFGKTRLSYCSSHCLLAIGTFFSEGRIAEKVVVKKKKLKNY</sequence>
<evidence type="ECO:0000256" key="1">
    <source>
        <dbReference type="SAM" id="MobiDB-lite"/>
    </source>
</evidence>
<name>A0ABN7WDY5_GIGMA</name>
<dbReference type="Proteomes" id="UP000789901">
    <property type="component" value="Unassembled WGS sequence"/>
</dbReference>
<evidence type="ECO:0000313" key="3">
    <source>
        <dbReference type="Proteomes" id="UP000789901"/>
    </source>
</evidence>
<evidence type="ECO:0000313" key="2">
    <source>
        <dbReference type="EMBL" id="CAG8828858.1"/>
    </source>
</evidence>
<accession>A0ABN7WDY5</accession>
<gene>
    <name evidence="2" type="ORF">GMARGA_LOCUS29829</name>
</gene>
<feature type="region of interest" description="Disordered" evidence="1">
    <location>
        <begin position="1"/>
        <end position="52"/>
    </location>
</feature>
<protein>
    <submittedName>
        <fullName evidence="2">44869_t:CDS:1</fullName>
    </submittedName>
</protein>
<reference evidence="2 3" key="1">
    <citation type="submission" date="2021-06" db="EMBL/GenBank/DDBJ databases">
        <authorList>
            <person name="Kallberg Y."/>
            <person name="Tangrot J."/>
            <person name="Rosling A."/>
        </authorList>
    </citation>
    <scope>NUCLEOTIDE SEQUENCE [LARGE SCALE GENOMIC DNA]</scope>
    <source>
        <strain evidence="2 3">120-4 pot B 10/14</strain>
    </source>
</reference>
<dbReference type="EMBL" id="CAJVQB010040840">
    <property type="protein sequence ID" value="CAG8828858.1"/>
    <property type="molecule type" value="Genomic_DNA"/>
</dbReference>